<dbReference type="PROSITE" id="PS51194">
    <property type="entry name" value="HELICASE_CTER"/>
    <property type="match status" value="1"/>
</dbReference>
<dbReference type="EC" id="5.6.2.4" evidence="10"/>
<dbReference type="RefSeq" id="WP_092793237.1">
    <property type="nucleotide sequence ID" value="NZ_FOPC01000012.1"/>
</dbReference>
<keyword evidence="4" id="KW-0378">Hydrolase</keyword>
<evidence type="ECO:0000256" key="2">
    <source>
        <dbReference type="ARBA" id="ARBA00022723"/>
    </source>
</evidence>
<keyword evidence="6" id="KW-0067">ATP-binding</keyword>
<sequence>MEKQAKEVLKKFFGWDDFRPVQKDVIDAVIADQDTLALMPTGGGKSLCYQIPGLVKEGICLVVSPLIALMKDQVDQLRKRGIKATAIYSGMSYREIDRTLDNCIYGDFKFLFVSPERLKSDLFLERFKQMKVNLIAVDEAHCISQWGYDFRPPYLEIAAIRPHHPNVNILALTASATPQVQEDIQEKLEMKKPAIFRQSFARKNLSFNVRIVENKLEKGKEILDRIPGTAIWYVRNRQSTHQIAKALSQMGISAGAYHAGLPMTDRVKRQEEWMSNQIRVMVSTNAFGMGIDKSDVRVVIHSDLPENLENYYQEAGRAGRDLKKSYAVLLTNEEDFELVLGRSVLVYPSIDFVRKVYQCLANYFRIAVGSNMLSSFDFEWGEFAKTYNLGVLETFYALKVLEEEGFIGMNESFFSPSKINFSVNSQQLYEVQIAHAKLDPVIKILLRTYGGNLFSEYMAINESKLAKTLTIPENQLIRFLEQLAQMEVIDYEKRKDKPQITFLTARYDAGKLPMNTRRIAQRRELTIEKAKSIVAYANQEVICRTQFIQEYFGENTSEGCGICDWCVETKKSRDPESREKVLIEKILKTLAESGELNQRDLFDAMRIPTNAYTLGVLRKISEEGLIRIDQSGTISIQNHG</sequence>
<dbReference type="AlphaFoldDB" id="A0A1I2WA74"/>
<evidence type="ECO:0000259" key="13">
    <source>
        <dbReference type="PROSITE" id="PS51192"/>
    </source>
</evidence>
<dbReference type="SMART" id="SM00487">
    <property type="entry name" value="DEXDc"/>
    <property type="match status" value="1"/>
</dbReference>
<evidence type="ECO:0000256" key="10">
    <source>
        <dbReference type="ARBA" id="ARBA00034808"/>
    </source>
</evidence>
<dbReference type="InterPro" id="IPR001650">
    <property type="entry name" value="Helicase_C-like"/>
</dbReference>
<dbReference type="GO" id="GO:0006310">
    <property type="term" value="P:DNA recombination"/>
    <property type="evidence" value="ECO:0007669"/>
    <property type="project" value="InterPro"/>
</dbReference>
<dbReference type="InterPro" id="IPR011545">
    <property type="entry name" value="DEAD/DEAH_box_helicase_dom"/>
</dbReference>
<dbReference type="GO" id="GO:0016787">
    <property type="term" value="F:hydrolase activity"/>
    <property type="evidence" value="ECO:0007669"/>
    <property type="project" value="UniProtKB-KW"/>
</dbReference>
<evidence type="ECO:0000259" key="14">
    <source>
        <dbReference type="PROSITE" id="PS51194"/>
    </source>
</evidence>
<dbReference type="EMBL" id="FOPC01000012">
    <property type="protein sequence ID" value="SFG98293.1"/>
    <property type="molecule type" value="Genomic_DNA"/>
</dbReference>
<keyword evidence="7" id="KW-0238">DNA-binding</keyword>
<feature type="domain" description="Helicase C-terminal" evidence="14">
    <location>
        <begin position="218"/>
        <end position="368"/>
    </location>
</feature>
<dbReference type="InterPro" id="IPR036388">
    <property type="entry name" value="WH-like_DNA-bd_sf"/>
</dbReference>
<dbReference type="PANTHER" id="PTHR13710">
    <property type="entry name" value="DNA HELICASE RECQ FAMILY MEMBER"/>
    <property type="match status" value="1"/>
</dbReference>
<keyword evidence="16" id="KW-1185">Reference proteome</keyword>
<dbReference type="Proteomes" id="UP000199642">
    <property type="component" value="Unassembled WGS sequence"/>
</dbReference>
<dbReference type="PANTHER" id="PTHR13710:SF105">
    <property type="entry name" value="ATP-DEPENDENT DNA HELICASE Q1"/>
    <property type="match status" value="1"/>
</dbReference>
<dbReference type="InterPro" id="IPR027417">
    <property type="entry name" value="P-loop_NTPase"/>
</dbReference>
<keyword evidence="3" id="KW-0547">Nucleotide-binding</keyword>
<dbReference type="GO" id="GO:0005737">
    <property type="term" value="C:cytoplasm"/>
    <property type="evidence" value="ECO:0007669"/>
    <property type="project" value="TreeGrafter"/>
</dbReference>
<proteinExistence type="inferred from homology"/>
<dbReference type="GO" id="GO:0009378">
    <property type="term" value="F:four-way junction helicase activity"/>
    <property type="evidence" value="ECO:0007669"/>
    <property type="project" value="TreeGrafter"/>
</dbReference>
<dbReference type="SMART" id="SM00490">
    <property type="entry name" value="HELICc"/>
    <property type="match status" value="1"/>
</dbReference>
<keyword evidence="8" id="KW-0413">Isomerase</keyword>
<dbReference type="PROSITE" id="PS51192">
    <property type="entry name" value="HELICASE_ATP_BIND_1"/>
    <property type="match status" value="1"/>
</dbReference>
<dbReference type="GO" id="GO:0003677">
    <property type="term" value="F:DNA binding"/>
    <property type="evidence" value="ECO:0007669"/>
    <property type="project" value="UniProtKB-KW"/>
</dbReference>
<dbReference type="Gene3D" id="3.40.50.300">
    <property type="entry name" value="P-loop containing nucleotide triphosphate hydrolases"/>
    <property type="match status" value="2"/>
</dbReference>
<protein>
    <recommendedName>
        <fullName evidence="11">ATP-dependent DNA helicase RecQ</fullName>
        <ecNumber evidence="10">5.6.2.4</ecNumber>
    </recommendedName>
    <alternativeName>
        <fullName evidence="12">DNA 3'-5' helicase RecQ</fullName>
    </alternativeName>
</protein>
<dbReference type="GO" id="GO:0005524">
    <property type="term" value="F:ATP binding"/>
    <property type="evidence" value="ECO:0007669"/>
    <property type="project" value="UniProtKB-KW"/>
</dbReference>
<dbReference type="FunFam" id="3.40.50.300:FF:000296">
    <property type="entry name" value="ATP-dependent DNA helicase RecQ"/>
    <property type="match status" value="1"/>
</dbReference>
<evidence type="ECO:0000256" key="4">
    <source>
        <dbReference type="ARBA" id="ARBA00022801"/>
    </source>
</evidence>
<dbReference type="STRING" id="435880.SAMN04487988_11230"/>
<evidence type="ECO:0000313" key="16">
    <source>
        <dbReference type="Proteomes" id="UP000199642"/>
    </source>
</evidence>
<evidence type="ECO:0000256" key="12">
    <source>
        <dbReference type="ARBA" id="ARBA00044550"/>
    </source>
</evidence>
<dbReference type="SUPFAM" id="SSF52540">
    <property type="entry name" value="P-loop containing nucleoside triphosphate hydrolases"/>
    <property type="match status" value="1"/>
</dbReference>
<dbReference type="GO" id="GO:0030894">
    <property type="term" value="C:replisome"/>
    <property type="evidence" value="ECO:0007669"/>
    <property type="project" value="TreeGrafter"/>
</dbReference>
<dbReference type="InterPro" id="IPR032284">
    <property type="entry name" value="RecQ_Zn-bd"/>
</dbReference>
<dbReference type="GO" id="GO:0043138">
    <property type="term" value="F:3'-5' DNA helicase activity"/>
    <property type="evidence" value="ECO:0007669"/>
    <property type="project" value="UniProtKB-EC"/>
</dbReference>
<keyword evidence="5 15" id="KW-0347">Helicase</keyword>
<evidence type="ECO:0000256" key="8">
    <source>
        <dbReference type="ARBA" id="ARBA00023235"/>
    </source>
</evidence>
<evidence type="ECO:0000256" key="3">
    <source>
        <dbReference type="ARBA" id="ARBA00022741"/>
    </source>
</evidence>
<dbReference type="NCBIfam" id="TIGR00614">
    <property type="entry name" value="recQ_fam"/>
    <property type="match status" value="1"/>
</dbReference>
<dbReference type="GO" id="GO:0006281">
    <property type="term" value="P:DNA repair"/>
    <property type="evidence" value="ECO:0007669"/>
    <property type="project" value="TreeGrafter"/>
</dbReference>
<dbReference type="GO" id="GO:0043590">
    <property type="term" value="C:bacterial nucleoid"/>
    <property type="evidence" value="ECO:0007669"/>
    <property type="project" value="TreeGrafter"/>
</dbReference>
<dbReference type="Gene3D" id="1.10.10.10">
    <property type="entry name" value="Winged helix-like DNA-binding domain superfamily/Winged helix DNA-binding domain"/>
    <property type="match status" value="1"/>
</dbReference>
<dbReference type="Pfam" id="PF00270">
    <property type="entry name" value="DEAD"/>
    <property type="match status" value="1"/>
</dbReference>
<evidence type="ECO:0000313" key="15">
    <source>
        <dbReference type="EMBL" id="SFG98293.1"/>
    </source>
</evidence>
<dbReference type="Pfam" id="PF00271">
    <property type="entry name" value="Helicase_C"/>
    <property type="match status" value="1"/>
</dbReference>
<accession>A0A1I2WA74</accession>
<evidence type="ECO:0000256" key="5">
    <source>
        <dbReference type="ARBA" id="ARBA00022806"/>
    </source>
</evidence>
<reference evidence="16" key="1">
    <citation type="submission" date="2016-10" db="EMBL/GenBank/DDBJ databases">
        <authorList>
            <person name="Varghese N."/>
            <person name="Submissions S."/>
        </authorList>
    </citation>
    <scope>NUCLEOTIDE SEQUENCE [LARGE SCALE GENOMIC DNA]</scope>
    <source>
        <strain evidence="16">DSM 19315</strain>
    </source>
</reference>
<evidence type="ECO:0000256" key="7">
    <source>
        <dbReference type="ARBA" id="ARBA00023125"/>
    </source>
</evidence>
<evidence type="ECO:0000256" key="11">
    <source>
        <dbReference type="ARBA" id="ARBA00044535"/>
    </source>
</evidence>
<dbReference type="OrthoDB" id="9763310at2"/>
<dbReference type="CDD" id="cd17920">
    <property type="entry name" value="DEXHc_RecQ"/>
    <property type="match status" value="1"/>
</dbReference>
<evidence type="ECO:0000256" key="1">
    <source>
        <dbReference type="ARBA" id="ARBA00005446"/>
    </source>
</evidence>
<organism evidence="15 16">
    <name type="scientific">Algoriphagus hitonicola</name>
    <dbReference type="NCBI Taxonomy" id="435880"/>
    <lineage>
        <taxon>Bacteria</taxon>
        <taxon>Pseudomonadati</taxon>
        <taxon>Bacteroidota</taxon>
        <taxon>Cytophagia</taxon>
        <taxon>Cytophagales</taxon>
        <taxon>Cyclobacteriaceae</taxon>
        <taxon>Algoriphagus</taxon>
    </lineage>
</organism>
<evidence type="ECO:0000256" key="6">
    <source>
        <dbReference type="ARBA" id="ARBA00022840"/>
    </source>
</evidence>
<comment type="similarity">
    <text evidence="1">Belongs to the helicase family. RecQ subfamily.</text>
</comment>
<evidence type="ECO:0000256" key="9">
    <source>
        <dbReference type="ARBA" id="ARBA00034617"/>
    </source>
</evidence>
<name>A0A1I2WA74_9BACT</name>
<dbReference type="InterPro" id="IPR004589">
    <property type="entry name" value="DNA_helicase_ATP-dep_RecQ"/>
</dbReference>
<feature type="domain" description="Helicase ATP-binding" evidence="13">
    <location>
        <begin position="26"/>
        <end position="194"/>
    </location>
</feature>
<keyword evidence="2" id="KW-0479">Metal-binding</keyword>
<comment type="catalytic activity">
    <reaction evidence="9">
        <text>Couples ATP hydrolysis with the unwinding of duplex DNA by translocating in the 3'-5' direction.</text>
        <dbReference type="EC" id="5.6.2.4"/>
    </reaction>
</comment>
<dbReference type="InterPro" id="IPR014001">
    <property type="entry name" value="Helicase_ATP-bd"/>
</dbReference>
<gene>
    <name evidence="15" type="ORF">SAMN04487988_11230</name>
</gene>
<dbReference type="GO" id="GO:0046872">
    <property type="term" value="F:metal ion binding"/>
    <property type="evidence" value="ECO:0007669"/>
    <property type="project" value="UniProtKB-KW"/>
</dbReference>
<dbReference type="Pfam" id="PF16124">
    <property type="entry name" value="RecQ_Zn_bind"/>
    <property type="match status" value="1"/>
</dbReference>